<sequence length="544" mass="56087">MARSLSHVPWYTSHLDDEGLEDLPDSWFSPCKGGSSAGPAVKASASSGWRFNPQPAPLLGSSFMTPAPYIVGPMQEGDQGVAGIYLIPKELMRPLGAEHLRFGKICMQARWLPVKEHGVPSTPHQSLMQSVPSATQSLGVADWASRDDAAKDEEAAPAGQPAQVDSHAVAFVGNHSSNSVLGSTLHQGANDSCANDNAAWLSFQAECEKRYSTLASQQLEQVESHAAAAANSNISGSPVSENCDSGAANPGAEDSASEVSSQAAGSVNGTFDMLTTPAIPELAEVDSHAVAAVDILHSRDSLTSSAVRRGAADSAVADSAFGVSSQAGSHTLDTAPAQPAQPETLTAAAVDHHSSGSLLSTTLHLGDFAKLRCPEKDFQERSSSRLVFNIVADASWRSAPSVQVMPAMVSSHSLLPTSDSPSAMYPVSAAAVSNVITPQPAASPEADLHHSASTAGAAEQASAEVTGQPALEQAGSRAEDQEAAQQQLPHEPAQTAAAGSPEADPKPSCMLMHLFRQAYIVAGHVAGAAAAAFAVARAIASCIF</sequence>
<reference evidence="3 4" key="1">
    <citation type="submission" date="2024-06" db="EMBL/GenBank/DDBJ databases">
        <authorList>
            <person name="Kraege A."/>
            <person name="Thomma B."/>
        </authorList>
    </citation>
    <scope>NUCLEOTIDE SEQUENCE [LARGE SCALE GENOMIC DNA]</scope>
</reference>
<feature type="compositionally biased region" description="Polar residues" evidence="1">
    <location>
        <begin position="231"/>
        <end position="243"/>
    </location>
</feature>
<proteinExistence type="predicted"/>
<dbReference type="EMBL" id="CAXHTA020000001">
    <property type="protein sequence ID" value="CAL5218822.1"/>
    <property type="molecule type" value="Genomic_DNA"/>
</dbReference>
<evidence type="ECO:0000313" key="3">
    <source>
        <dbReference type="EMBL" id="CAL5218822.1"/>
    </source>
</evidence>
<comment type="caution">
    <text evidence="3">The sequence shown here is derived from an EMBL/GenBank/DDBJ whole genome shotgun (WGS) entry which is preliminary data.</text>
</comment>
<feature type="region of interest" description="Disordered" evidence="1">
    <location>
        <begin position="440"/>
        <end position="504"/>
    </location>
</feature>
<keyword evidence="2" id="KW-1133">Transmembrane helix</keyword>
<feature type="transmembrane region" description="Helical" evidence="2">
    <location>
        <begin position="518"/>
        <end position="540"/>
    </location>
</feature>
<name>A0ABP1FMS2_9CHLO</name>
<gene>
    <name evidence="3" type="primary">g552</name>
    <name evidence="3" type="ORF">VP750_LOCUS481</name>
</gene>
<protein>
    <submittedName>
        <fullName evidence="3">G552 protein</fullName>
    </submittedName>
</protein>
<organism evidence="3 4">
    <name type="scientific">Coccomyxa viridis</name>
    <dbReference type="NCBI Taxonomy" id="1274662"/>
    <lineage>
        <taxon>Eukaryota</taxon>
        <taxon>Viridiplantae</taxon>
        <taxon>Chlorophyta</taxon>
        <taxon>core chlorophytes</taxon>
        <taxon>Trebouxiophyceae</taxon>
        <taxon>Trebouxiophyceae incertae sedis</taxon>
        <taxon>Coccomyxaceae</taxon>
        <taxon>Coccomyxa</taxon>
    </lineage>
</organism>
<feature type="region of interest" description="Disordered" evidence="1">
    <location>
        <begin position="230"/>
        <end position="260"/>
    </location>
</feature>
<accession>A0ABP1FMS2</accession>
<evidence type="ECO:0000256" key="2">
    <source>
        <dbReference type="SAM" id="Phobius"/>
    </source>
</evidence>
<evidence type="ECO:0000256" key="1">
    <source>
        <dbReference type="SAM" id="MobiDB-lite"/>
    </source>
</evidence>
<feature type="compositionally biased region" description="Low complexity" evidence="1">
    <location>
        <begin position="451"/>
        <end position="463"/>
    </location>
</feature>
<keyword evidence="2" id="KW-0812">Transmembrane</keyword>
<dbReference type="Proteomes" id="UP001497392">
    <property type="component" value="Unassembled WGS sequence"/>
</dbReference>
<evidence type="ECO:0000313" key="4">
    <source>
        <dbReference type="Proteomes" id="UP001497392"/>
    </source>
</evidence>
<keyword evidence="4" id="KW-1185">Reference proteome</keyword>
<keyword evidence="2" id="KW-0472">Membrane</keyword>